<dbReference type="Pfam" id="PF02302">
    <property type="entry name" value="PTS_IIB"/>
    <property type="match status" value="1"/>
</dbReference>
<evidence type="ECO:0000313" key="10">
    <source>
        <dbReference type="Proteomes" id="UP000624041"/>
    </source>
</evidence>
<dbReference type="AlphaFoldDB" id="A0A918D0M6"/>
<dbReference type="GO" id="GO:0016301">
    <property type="term" value="F:kinase activity"/>
    <property type="evidence" value="ECO:0007669"/>
    <property type="project" value="UniProtKB-KW"/>
</dbReference>
<gene>
    <name evidence="9" type="ORF">GCM10007971_13720</name>
</gene>
<keyword evidence="2" id="KW-0597">Phosphoprotein</keyword>
<name>A0A918D0M6_9BACI</name>
<evidence type="ECO:0000256" key="7">
    <source>
        <dbReference type="PROSITE-ProRule" id="PRU00423"/>
    </source>
</evidence>
<dbReference type="EMBL" id="BMOS01000007">
    <property type="protein sequence ID" value="GGN55186.1"/>
    <property type="molecule type" value="Genomic_DNA"/>
</dbReference>
<dbReference type="PANTHER" id="PTHR34581">
    <property type="entry name" value="PTS SYSTEM N,N'-DIACETYLCHITOBIOSE-SPECIFIC EIIB COMPONENT"/>
    <property type="match status" value="1"/>
</dbReference>
<dbReference type="Gene3D" id="3.40.50.2300">
    <property type="match status" value="1"/>
</dbReference>
<dbReference type="RefSeq" id="WP_188856571.1">
    <property type="nucleotide sequence ID" value="NZ_BMOS01000007.1"/>
</dbReference>
<reference evidence="9" key="1">
    <citation type="journal article" date="2014" name="Int. J. Syst. Evol. Microbiol.">
        <title>Complete genome sequence of Corynebacterium casei LMG S-19264T (=DSM 44701T), isolated from a smear-ripened cheese.</title>
        <authorList>
            <consortium name="US DOE Joint Genome Institute (JGI-PGF)"/>
            <person name="Walter F."/>
            <person name="Albersmeier A."/>
            <person name="Kalinowski J."/>
            <person name="Ruckert C."/>
        </authorList>
    </citation>
    <scope>NUCLEOTIDE SEQUENCE</scope>
    <source>
        <strain evidence="9">JCM 17251</strain>
    </source>
</reference>
<evidence type="ECO:0000256" key="1">
    <source>
        <dbReference type="ARBA" id="ARBA00022448"/>
    </source>
</evidence>
<keyword evidence="1" id="KW-0813">Transport</keyword>
<evidence type="ECO:0000259" key="8">
    <source>
        <dbReference type="PROSITE" id="PS51100"/>
    </source>
</evidence>
<dbReference type="Proteomes" id="UP000624041">
    <property type="component" value="Unassembled WGS sequence"/>
</dbReference>
<accession>A0A918D0M6</accession>
<evidence type="ECO:0000256" key="4">
    <source>
        <dbReference type="ARBA" id="ARBA00022679"/>
    </source>
</evidence>
<dbReference type="PANTHER" id="PTHR34581:SF2">
    <property type="entry name" value="PTS SYSTEM N,N'-DIACETYLCHITOBIOSE-SPECIFIC EIIB COMPONENT"/>
    <property type="match status" value="1"/>
</dbReference>
<dbReference type="InterPro" id="IPR003501">
    <property type="entry name" value="PTS_EIIB_2/3"/>
</dbReference>
<dbReference type="CDD" id="cd05564">
    <property type="entry name" value="PTS_IIB_chitobiose_lichenan"/>
    <property type="match status" value="1"/>
</dbReference>
<keyword evidence="6" id="KW-0418">Kinase</keyword>
<dbReference type="InterPro" id="IPR051819">
    <property type="entry name" value="PTS_sugar-specific_EIIB"/>
</dbReference>
<dbReference type="PROSITE" id="PS51100">
    <property type="entry name" value="PTS_EIIB_TYPE_3"/>
    <property type="match status" value="1"/>
</dbReference>
<feature type="modified residue" description="Phosphocysteine; by EIIA" evidence="7">
    <location>
        <position position="7"/>
    </location>
</feature>
<feature type="domain" description="PTS EIIB type-3" evidence="8">
    <location>
        <begin position="1"/>
        <end position="105"/>
    </location>
</feature>
<keyword evidence="5" id="KW-0598">Phosphotransferase system</keyword>
<proteinExistence type="predicted"/>
<reference evidence="9" key="2">
    <citation type="submission" date="2020-09" db="EMBL/GenBank/DDBJ databases">
        <authorList>
            <person name="Sun Q."/>
            <person name="Ohkuma M."/>
        </authorList>
    </citation>
    <scope>NUCLEOTIDE SEQUENCE</scope>
    <source>
        <strain evidence="9">JCM 17251</strain>
    </source>
</reference>
<dbReference type="InterPro" id="IPR036095">
    <property type="entry name" value="PTS_EIIB-like_sf"/>
</dbReference>
<evidence type="ECO:0000313" key="9">
    <source>
        <dbReference type="EMBL" id="GGN55186.1"/>
    </source>
</evidence>
<dbReference type="InterPro" id="IPR013012">
    <property type="entry name" value="PTS_EIIB_3"/>
</dbReference>
<dbReference type="GO" id="GO:0009401">
    <property type="term" value="P:phosphoenolpyruvate-dependent sugar phosphotransferase system"/>
    <property type="evidence" value="ECO:0007669"/>
    <property type="project" value="UniProtKB-KW"/>
</dbReference>
<sequence length="106" mass="11835">MKIVLLCALGMSTSLLVKKMNNEAANQSIDATIEAYSVDDLEEQLKIADIILLGPQIRYKKREIFKKAEEAGVPIAVIDMKAYGMLDGKKVLKQALDLKNKQRREG</sequence>
<evidence type="ECO:0000256" key="5">
    <source>
        <dbReference type="ARBA" id="ARBA00022683"/>
    </source>
</evidence>
<keyword evidence="10" id="KW-1185">Reference proteome</keyword>
<comment type="caution">
    <text evidence="9">The sequence shown here is derived from an EMBL/GenBank/DDBJ whole genome shotgun (WGS) entry which is preliminary data.</text>
</comment>
<keyword evidence="4" id="KW-0808">Transferase</keyword>
<keyword evidence="3 9" id="KW-0762">Sugar transport</keyword>
<evidence type="ECO:0000256" key="6">
    <source>
        <dbReference type="ARBA" id="ARBA00022777"/>
    </source>
</evidence>
<organism evidence="9 10">
    <name type="scientific">Oceanobacillus indicireducens</name>
    <dbReference type="NCBI Taxonomy" id="1004261"/>
    <lineage>
        <taxon>Bacteria</taxon>
        <taxon>Bacillati</taxon>
        <taxon>Bacillota</taxon>
        <taxon>Bacilli</taxon>
        <taxon>Bacillales</taxon>
        <taxon>Bacillaceae</taxon>
        <taxon>Oceanobacillus</taxon>
    </lineage>
</organism>
<dbReference type="GO" id="GO:0008982">
    <property type="term" value="F:protein-N(PI)-phosphohistidine-sugar phosphotransferase activity"/>
    <property type="evidence" value="ECO:0007669"/>
    <property type="project" value="InterPro"/>
</dbReference>
<dbReference type="SUPFAM" id="SSF52794">
    <property type="entry name" value="PTS system IIB component-like"/>
    <property type="match status" value="1"/>
</dbReference>
<evidence type="ECO:0000256" key="2">
    <source>
        <dbReference type="ARBA" id="ARBA00022553"/>
    </source>
</evidence>
<evidence type="ECO:0000256" key="3">
    <source>
        <dbReference type="ARBA" id="ARBA00022597"/>
    </source>
</evidence>
<protein>
    <submittedName>
        <fullName evidence="9">PTS sugar transporter subunit IIB</fullName>
    </submittedName>
</protein>